<dbReference type="Pfam" id="PF13450">
    <property type="entry name" value="NAD_binding_8"/>
    <property type="match status" value="1"/>
</dbReference>
<organism evidence="7 8">
    <name type="scientific">Aureobasidium pullulans</name>
    <name type="common">Black yeast</name>
    <name type="synonym">Pullularia pullulans</name>
    <dbReference type="NCBI Taxonomy" id="5580"/>
    <lineage>
        <taxon>Eukaryota</taxon>
        <taxon>Fungi</taxon>
        <taxon>Dikarya</taxon>
        <taxon>Ascomycota</taxon>
        <taxon>Pezizomycotina</taxon>
        <taxon>Dothideomycetes</taxon>
        <taxon>Dothideomycetidae</taxon>
        <taxon>Dothideales</taxon>
        <taxon>Saccotheciaceae</taxon>
        <taxon>Aureobasidium</taxon>
    </lineage>
</organism>
<keyword evidence="5" id="KW-0503">Monooxygenase</keyword>
<evidence type="ECO:0000256" key="5">
    <source>
        <dbReference type="ARBA" id="ARBA00023033"/>
    </source>
</evidence>
<comment type="cofactor">
    <cofactor evidence="1">
        <name>FAD</name>
        <dbReference type="ChEBI" id="CHEBI:57692"/>
    </cofactor>
</comment>
<gene>
    <name evidence="7" type="ORF">D6C85_08492</name>
</gene>
<dbReference type="EMBL" id="QZBS01000400">
    <property type="protein sequence ID" value="THZ64976.1"/>
    <property type="molecule type" value="Genomic_DNA"/>
</dbReference>
<dbReference type="SUPFAM" id="SSF51905">
    <property type="entry name" value="FAD/NAD(P)-binding domain"/>
    <property type="match status" value="1"/>
</dbReference>
<keyword evidence="4" id="KW-0560">Oxidoreductase</keyword>
<dbReference type="PANTHER" id="PTHR47178:SF3">
    <property type="entry name" value="FAD-BINDING DOMAIN-CONTAINING PROTEIN"/>
    <property type="match status" value="1"/>
</dbReference>
<proteinExistence type="predicted"/>
<evidence type="ECO:0000313" key="8">
    <source>
        <dbReference type="Proteomes" id="UP000309734"/>
    </source>
</evidence>
<keyword evidence="3" id="KW-0274">FAD</keyword>
<dbReference type="PRINTS" id="PR00420">
    <property type="entry name" value="RNGMNOXGNASE"/>
</dbReference>
<dbReference type="GO" id="GO:0004497">
    <property type="term" value="F:monooxygenase activity"/>
    <property type="evidence" value="ECO:0007669"/>
    <property type="project" value="UniProtKB-KW"/>
</dbReference>
<sequence length="428" mass="47297">MAPNTEVNDVAPVLIIGAGVTGLVIAHGLQKAGIPCKIFDHEPNASARPREWTMGLHWALPLLKSLLPDQLASRISEAYVDSSLDWTQSPLDRMRMYNGLTGDIMKDIPIKGQIVRVSRRKLRTFLTEGTDVKYGHSLTDIHYNADNTITAAFANGTTQAGSLVIGADGPRSAVRGLLLSEEEASVKPLENVIHTNITFCPQDKEKVLFLRSAHPAWSICLHPDLFCMLSIQDTPSEDPTTWSFQLVSGWLGSRSSFSTSSSRITELKRRGNLLCEPFKSAFDCLDENPDCRYEELSCWETKEWDCHNGRVALAGDAAHAMPPHRGQGLNHAIQDAYNLVDILTKHYAPGSTSSDLSSELQSYANEVSIRGAEEVRLTKQNAYMVLDWKLLEQSPVFKHALDRSPVVDKKEEKEVETAQNEVTAMAGA</sequence>
<reference evidence="7 8" key="1">
    <citation type="submission" date="2018-10" db="EMBL/GenBank/DDBJ databases">
        <title>Fifty Aureobasidium pullulans genomes reveal a recombining polyextremotolerant generalist.</title>
        <authorList>
            <person name="Gostincar C."/>
            <person name="Turk M."/>
            <person name="Zajc J."/>
            <person name="Gunde-Cimerman N."/>
        </authorList>
    </citation>
    <scope>NUCLEOTIDE SEQUENCE [LARGE SCALE GENOMIC DNA]</scope>
    <source>
        <strain evidence="7 8">EXF-3519</strain>
    </source>
</reference>
<dbReference type="PANTHER" id="PTHR47178">
    <property type="entry name" value="MONOOXYGENASE, FAD-BINDING"/>
    <property type="match status" value="1"/>
</dbReference>
<dbReference type="InterPro" id="IPR036188">
    <property type="entry name" value="FAD/NAD-bd_sf"/>
</dbReference>
<evidence type="ECO:0000256" key="1">
    <source>
        <dbReference type="ARBA" id="ARBA00001974"/>
    </source>
</evidence>
<dbReference type="Proteomes" id="UP000309734">
    <property type="component" value="Unassembled WGS sequence"/>
</dbReference>
<evidence type="ECO:0000256" key="3">
    <source>
        <dbReference type="ARBA" id="ARBA00022827"/>
    </source>
</evidence>
<evidence type="ECO:0000256" key="4">
    <source>
        <dbReference type="ARBA" id="ARBA00023002"/>
    </source>
</evidence>
<feature type="domain" description="FAD-binding" evidence="6">
    <location>
        <begin position="305"/>
        <end position="366"/>
    </location>
</feature>
<evidence type="ECO:0000256" key="2">
    <source>
        <dbReference type="ARBA" id="ARBA00022630"/>
    </source>
</evidence>
<dbReference type="Gene3D" id="3.50.50.60">
    <property type="entry name" value="FAD/NAD(P)-binding domain"/>
    <property type="match status" value="1"/>
</dbReference>
<dbReference type="InterPro" id="IPR002938">
    <property type="entry name" value="FAD-bd"/>
</dbReference>
<evidence type="ECO:0000259" key="6">
    <source>
        <dbReference type="Pfam" id="PF01494"/>
    </source>
</evidence>
<name>A0A4V4KWC0_AURPU</name>
<comment type="caution">
    <text evidence="7">The sequence shown here is derived from an EMBL/GenBank/DDBJ whole genome shotgun (WGS) entry which is preliminary data.</text>
</comment>
<protein>
    <submittedName>
        <fullName evidence="7">FAD/NAD(P)-binding domain-containing protein</fullName>
    </submittedName>
</protein>
<accession>A0A4V4KWC0</accession>
<dbReference type="Pfam" id="PF01494">
    <property type="entry name" value="FAD_binding_3"/>
    <property type="match status" value="1"/>
</dbReference>
<evidence type="ECO:0000313" key="7">
    <source>
        <dbReference type="EMBL" id="THZ64976.1"/>
    </source>
</evidence>
<keyword evidence="2" id="KW-0285">Flavoprotein</keyword>
<dbReference type="GO" id="GO:0071949">
    <property type="term" value="F:FAD binding"/>
    <property type="evidence" value="ECO:0007669"/>
    <property type="project" value="InterPro"/>
</dbReference>
<dbReference type="AlphaFoldDB" id="A0A4V4KWC0"/>